<gene>
    <name evidence="1" type="ORF">KHA90_01515</name>
</gene>
<name>A0ABS5P747_9FLAO</name>
<keyword evidence="2" id="KW-1185">Reference proteome</keyword>
<sequence>MFKRNFKEEFDFFESSFLYENESESKEFDRSIFVIYDKFELMEFLALDKKGSNVLICLFNKQLYDSLFFLEEAKNLNLLDCNQTRIEMIKELKLYFNWKCSFVEETPPVKFPISKLSTKYNSFYKALFSIM</sequence>
<organism evidence="1 2">
    <name type="scientific">Flavobacterium psychroterrae</name>
    <dbReference type="NCBI Taxonomy" id="2133767"/>
    <lineage>
        <taxon>Bacteria</taxon>
        <taxon>Pseudomonadati</taxon>
        <taxon>Bacteroidota</taxon>
        <taxon>Flavobacteriia</taxon>
        <taxon>Flavobacteriales</taxon>
        <taxon>Flavobacteriaceae</taxon>
        <taxon>Flavobacterium</taxon>
    </lineage>
</organism>
<dbReference type="EMBL" id="JAGYVZ010000001">
    <property type="protein sequence ID" value="MBS7229688.1"/>
    <property type="molecule type" value="Genomic_DNA"/>
</dbReference>
<evidence type="ECO:0000313" key="1">
    <source>
        <dbReference type="EMBL" id="MBS7229688.1"/>
    </source>
</evidence>
<comment type="caution">
    <text evidence="1">The sequence shown here is derived from an EMBL/GenBank/DDBJ whole genome shotgun (WGS) entry which is preliminary data.</text>
</comment>
<reference evidence="1 2" key="1">
    <citation type="journal article" date="2018" name="Int. J. Syst. Evol. Microbiol.">
        <title>Flavobacterium chryseum sp. nov. and Flavobacterium psychroterrae sp. nov., novel environmental bacteria isolated from Antarctica.</title>
        <authorList>
            <person name="Kralova S."/>
            <person name="Svec P."/>
            <person name="Busse H.J."/>
            <person name="Stankova E."/>
            <person name="Vaczi P."/>
            <person name="Sedlacek I."/>
        </authorList>
    </citation>
    <scope>NUCLEOTIDE SEQUENCE [LARGE SCALE GENOMIC DNA]</scope>
    <source>
        <strain evidence="1 2">CCM 8827</strain>
    </source>
</reference>
<dbReference type="RefSeq" id="WP_213294148.1">
    <property type="nucleotide sequence ID" value="NZ_JAGYVZ010000001.1"/>
</dbReference>
<accession>A0ABS5P747</accession>
<proteinExistence type="predicted"/>
<evidence type="ECO:0000313" key="2">
    <source>
        <dbReference type="Proteomes" id="UP000722625"/>
    </source>
</evidence>
<dbReference type="Proteomes" id="UP000722625">
    <property type="component" value="Unassembled WGS sequence"/>
</dbReference>
<protein>
    <submittedName>
        <fullName evidence="1">Uncharacterized protein</fullName>
    </submittedName>
</protein>